<feature type="transmembrane region" description="Helical" evidence="1">
    <location>
        <begin position="6"/>
        <end position="24"/>
    </location>
</feature>
<dbReference type="Gene3D" id="2.60.40.10">
    <property type="entry name" value="Immunoglobulins"/>
    <property type="match status" value="1"/>
</dbReference>
<dbReference type="InterPro" id="IPR056386">
    <property type="entry name" value="Ig_CD22"/>
</dbReference>
<dbReference type="SUPFAM" id="SSF48726">
    <property type="entry name" value="Immunoglobulin"/>
    <property type="match status" value="1"/>
</dbReference>
<dbReference type="Pfam" id="PF24518">
    <property type="entry name" value="Ig_CD22"/>
    <property type="match status" value="1"/>
</dbReference>
<dbReference type="AlphaFoldDB" id="A0A3B3DWL3"/>
<name>A0A3B3DWL3_ORYME</name>
<dbReference type="PaxDb" id="30732-ENSOMEP00000034547"/>
<organism evidence="3 4">
    <name type="scientific">Oryzias melastigma</name>
    <name type="common">Marine medaka</name>
    <dbReference type="NCBI Taxonomy" id="30732"/>
    <lineage>
        <taxon>Eukaryota</taxon>
        <taxon>Metazoa</taxon>
        <taxon>Chordata</taxon>
        <taxon>Craniata</taxon>
        <taxon>Vertebrata</taxon>
        <taxon>Euteleostomi</taxon>
        <taxon>Actinopterygii</taxon>
        <taxon>Neopterygii</taxon>
        <taxon>Teleostei</taxon>
        <taxon>Neoteleostei</taxon>
        <taxon>Acanthomorphata</taxon>
        <taxon>Ovalentaria</taxon>
        <taxon>Atherinomorphae</taxon>
        <taxon>Beloniformes</taxon>
        <taxon>Adrianichthyidae</taxon>
        <taxon>Oryziinae</taxon>
        <taxon>Oryzias</taxon>
    </lineage>
</organism>
<evidence type="ECO:0000313" key="4">
    <source>
        <dbReference type="Proteomes" id="UP000261560"/>
    </source>
</evidence>
<keyword evidence="1" id="KW-0812">Transmembrane</keyword>
<dbReference type="SMART" id="SM00409">
    <property type="entry name" value="IG"/>
    <property type="match status" value="1"/>
</dbReference>
<reference evidence="3" key="1">
    <citation type="submission" date="2025-08" db="UniProtKB">
        <authorList>
            <consortium name="Ensembl"/>
        </authorList>
    </citation>
    <scope>IDENTIFICATION</scope>
</reference>
<accession>A0A3B3DWL3</accession>
<dbReference type="InterPro" id="IPR013783">
    <property type="entry name" value="Ig-like_fold"/>
</dbReference>
<keyword evidence="4" id="KW-1185">Reference proteome</keyword>
<keyword evidence="1" id="KW-1133">Transmembrane helix</keyword>
<evidence type="ECO:0000259" key="2">
    <source>
        <dbReference type="SMART" id="SM00409"/>
    </source>
</evidence>
<protein>
    <recommendedName>
        <fullName evidence="2">Immunoglobulin domain-containing protein</fullName>
    </recommendedName>
</protein>
<evidence type="ECO:0000256" key="1">
    <source>
        <dbReference type="SAM" id="Phobius"/>
    </source>
</evidence>
<dbReference type="InterPro" id="IPR036179">
    <property type="entry name" value="Ig-like_dom_sf"/>
</dbReference>
<dbReference type="GeneTree" id="ENSGT00940000177691"/>
<proteinExistence type="predicted"/>
<keyword evidence="1" id="KW-0472">Membrane</keyword>
<feature type="domain" description="Immunoglobulin" evidence="2">
    <location>
        <begin position="38"/>
        <end position="160"/>
    </location>
</feature>
<sequence>MLSNWIVVYELTCLITFSPIFTVFSCNTAKTNPFVLEKSQITAEEDSCVEIKCKPTGVPADTGGAEWFWMKNATWTGSKGFTGTVLYSTDESKRPVSPLFKNRVTYTGSTHGSAGTQQGHQLCQIQICSLSLSDSGIYLFRYEKGNDKWVTEPRANLTVGGKYKDQEIEQCGCEQILHQKHDNTTFMVLPNGNEKKWETPQQCSDL</sequence>
<dbReference type="Proteomes" id="UP000261560">
    <property type="component" value="Unplaced"/>
</dbReference>
<reference evidence="3" key="2">
    <citation type="submission" date="2025-09" db="UniProtKB">
        <authorList>
            <consortium name="Ensembl"/>
        </authorList>
    </citation>
    <scope>IDENTIFICATION</scope>
</reference>
<evidence type="ECO:0000313" key="3">
    <source>
        <dbReference type="Ensembl" id="ENSOMEP00000034547.1"/>
    </source>
</evidence>
<dbReference type="STRING" id="30732.ENSOMEP00000034547"/>
<dbReference type="Ensembl" id="ENSOMET00000028664.1">
    <property type="protein sequence ID" value="ENSOMEP00000034547.1"/>
    <property type="gene ID" value="ENSOMEG00000021238.1"/>
</dbReference>
<dbReference type="InterPro" id="IPR003599">
    <property type="entry name" value="Ig_sub"/>
</dbReference>